<dbReference type="AlphaFoldDB" id="A0A2S3GMF2"/>
<protein>
    <submittedName>
        <fullName evidence="1">Uncharacterized protein</fullName>
    </submittedName>
</protein>
<organism evidence="1">
    <name type="scientific">Panicum hallii</name>
    <dbReference type="NCBI Taxonomy" id="206008"/>
    <lineage>
        <taxon>Eukaryota</taxon>
        <taxon>Viridiplantae</taxon>
        <taxon>Streptophyta</taxon>
        <taxon>Embryophyta</taxon>
        <taxon>Tracheophyta</taxon>
        <taxon>Spermatophyta</taxon>
        <taxon>Magnoliopsida</taxon>
        <taxon>Liliopsida</taxon>
        <taxon>Poales</taxon>
        <taxon>Poaceae</taxon>
        <taxon>PACMAD clade</taxon>
        <taxon>Panicoideae</taxon>
        <taxon>Panicodae</taxon>
        <taxon>Paniceae</taxon>
        <taxon>Panicinae</taxon>
        <taxon>Panicum</taxon>
        <taxon>Panicum sect. Panicum</taxon>
    </lineage>
</organism>
<proteinExistence type="predicted"/>
<gene>
    <name evidence="1" type="ORF">PAHAL_1G068600</name>
</gene>
<sequence length="39" mass="4165">MGLHQFPSDFPRSDTPCILQGAQGGSGKQVTLLVKHIAE</sequence>
<dbReference type="Proteomes" id="UP000243499">
    <property type="component" value="Chromosome 1"/>
</dbReference>
<evidence type="ECO:0000313" key="1">
    <source>
        <dbReference type="EMBL" id="PAN04458.1"/>
    </source>
</evidence>
<dbReference type="Gramene" id="PAN04458">
    <property type="protein sequence ID" value="PAN04458"/>
    <property type="gene ID" value="PAHAL_1G068600"/>
</dbReference>
<name>A0A2S3GMF2_9POAL</name>
<reference evidence="1" key="1">
    <citation type="submission" date="2018-04" db="EMBL/GenBank/DDBJ databases">
        <title>WGS assembly of Panicum hallii.</title>
        <authorList>
            <person name="Lovell J."/>
            <person name="Jenkins J."/>
            <person name="Lowry D."/>
            <person name="Mamidi S."/>
            <person name="Sreedasyam A."/>
            <person name="Weng X."/>
            <person name="Barry K."/>
            <person name="Bonette J."/>
            <person name="Campitelli B."/>
            <person name="Daum C."/>
            <person name="Gordon S."/>
            <person name="Gould B."/>
            <person name="Lipzen A."/>
            <person name="Macqueen A."/>
            <person name="Palacio-Mejia J."/>
            <person name="Plott C."/>
            <person name="Shakirov E."/>
            <person name="Shu S."/>
            <person name="Yoshinaga Y."/>
            <person name="Zane M."/>
            <person name="Rokhsar D."/>
            <person name="Grimwood J."/>
            <person name="Schmutz J."/>
            <person name="Juenger T."/>
        </authorList>
    </citation>
    <scope>NUCLEOTIDE SEQUENCE [LARGE SCALE GENOMIC DNA]</scope>
    <source>
        <strain evidence="1">FIL2</strain>
    </source>
</reference>
<dbReference type="EMBL" id="CM008046">
    <property type="protein sequence ID" value="PAN04458.1"/>
    <property type="molecule type" value="Genomic_DNA"/>
</dbReference>
<accession>A0A2S3GMF2</accession>